<name>A0AAD4IPH1_PERFH</name>
<feature type="region of interest" description="Disordered" evidence="3">
    <location>
        <begin position="610"/>
        <end position="634"/>
    </location>
</feature>
<evidence type="ECO:0000313" key="8">
    <source>
        <dbReference type="Proteomes" id="UP001190926"/>
    </source>
</evidence>
<dbReference type="Proteomes" id="UP001190926">
    <property type="component" value="Unassembled WGS sequence"/>
</dbReference>
<evidence type="ECO:0000256" key="1">
    <source>
        <dbReference type="ARBA" id="ARBA00025793"/>
    </source>
</evidence>
<keyword evidence="4" id="KW-1133">Transmembrane helix</keyword>
<dbReference type="GO" id="GO:0045010">
    <property type="term" value="P:actin nucleation"/>
    <property type="evidence" value="ECO:0007669"/>
    <property type="project" value="InterPro"/>
</dbReference>
<gene>
    <name evidence="7" type="ORF">C2S53_002698</name>
</gene>
<protein>
    <recommendedName>
        <fullName evidence="2">Formin-like protein</fullName>
    </recommendedName>
</protein>
<feature type="region of interest" description="Disordered" evidence="3">
    <location>
        <begin position="397"/>
        <end position="420"/>
    </location>
</feature>
<dbReference type="InterPro" id="IPR015425">
    <property type="entry name" value="FH2_Formin"/>
</dbReference>
<keyword evidence="8" id="KW-1185">Reference proteome</keyword>
<dbReference type="SMART" id="SM00498">
    <property type="entry name" value="FH2"/>
    <property type="match status" value="1"/>
</dbReference>
<keyword evidence="5" id="KW-0732">Signal</keyword>
<dbReference type="PROSITE" id="PS51444">
    <property type="entry name" value="FH2"/>
    <property type="match status" value="1"/>
</dbReference>
<comment type="similarity">
    <text evidence="1">Belongs to the formin-like family. Class-I subfamily.</text>
</comment>
<feature type="region of interest" description="Disordered" evidence="3">
    <location>
        <begin position="774"/>
        <end position="820"/>
    </location>
</feature>
<feature type="signal peptide" evidence="5">
    <location>
        <begin position="1"/>
        <end position="22"/>
    </location>
</feature>
<feature type="compositionally biased region" description="Pro residues" evidence="3">
    <location>
        <begin position="45"/>
        <end position="67"/>
    </location>
</feature>
<feature type="compositionally biased region" description="Acidic residues" evidence="3">
    <location>
        <begin position="810"/>
        <end position="820"/>
    </location>
</feature>
<evidence type="ECO:0000256" key="3">
    <source>
        <dbReference type="SAM" id="MobiDB-lite"/>
    </source>
</evidence>
<feature type="compositionally biased region" description="Pro residues" evidence="3">
    <location>
        <begin position="252"/>
        <end position="272"/>
    </location>
</feature>
<feature type="transmembrane region" description="Helical" evidence="4">
    <location>
        <begin position="79"/>
        <end position="99"/>
    </location>
</feature>
<dbReference type="Pfam" id="PF02181">
    <property type="entry name" value="FH2"/>
    <property type="match status" value="1"/>
</dbReference>
<accession>A0AAD4IPH1</accession>
<feature type="compositionally biased region" description="Polar residues" evidence="3">
    <location>
        <begin position="397"/>
        <end position="418"/>
    </location>
</feature>
<feature type="region of interest" description="Disordered" evidence="3">
    <location>
        <begin position="249"/>
        <end position="360"/>
    </location>
</feature>
<feature type="compositionally biased region" description="Pro residues" evidence="3">
    <location>
        <begin position="287"/>
        <end position="319"/>
    </location>
</feature>
<dbReference type="AlphaFoldDB" id="A0AAD4IPH1"/>
<sequence>MSAKFLCLFILVTISHIPKSFSQSTSPQNIETFYPFPPPPVVPPPPSDLPSIIPPPPATAIPPPSPPRKSSTKAAVGKAIGVTAASTVVLSALLFFLLLRYRRKREENNVVAAAAANGRTNAAAPQNGSFTRYGGNVKGLIVDENGLDVLYWKNLQEGENRTSFKKQYYKSLREDQREEEKRIVSERERERKSKPPVQEAPLLRGRSSTSQDPIWVDKVDQIIEKAPSFSNSVSVKVEKQVSSIQLMQNVAPPLPPPPGAPWLKPSPPPPQPQVVAVGAVPHGKMAAPPPIPSNKGPAPPPPPPPPPIPSNKGPPPPPSAGATGSSMRPPPPKPGASKRSSSAGETSSNEKVKLKPLHWDKVNPNVEHSMVWDKIDKGSFKFDGDLMEALFGSVATNRKSPRGESTSTSPLSNKSGPPSQIFILDTRKSQNTAIVLKSLGLSRKDIIGALIDGQGLNADTIEKLARIAPTDEESSQIIAFHGDPTRLADAESFLYHLLKSVPTAFSRFNAMLFRSNYDSEVSNIKESLKSLDSACKELRTRGLFLKLLEAVLKAGNRLNAGTSRGNAQAFNLTALRKLSDVKSSDGKTTLLQFVVQEVVRAEGKRCVLNRNRSLNRTGSQSSTSNGGDNAASKDEREREYMMLGLPVIGGLSAEFSNVKKAATLDYDALAQSISALAAQVVEIRKIMRKCGGGDGGFSREMNGFLDTAELEVKVVREEQTGAMELVKKTTDYYQAGSSKDKGANPLQLFVIVRDFLGMVDQVCIEISRNVQKRKSVPSVAETSSPGSPRVFRFPKLPANFMSDNSKSDSSDSDDDDSEVR</sequence>
<dbReference type="PANTHER" id="PTHR23213:SF354">
    <property type="entry name" value="FORMIN-LIKE PROTEIN 4"/>
    <property type="match status" value="1"/>
</dbReference>
<evidence type="ECO:0000256" key="4">
    <source>
        <dbReference type="SAM" id="Phobius"/>
    </source>
</evidence>
<dbReference type="GO" id="GO:0051015">
    <property type="term" value="F:actin filament binding"/>
    <property type="evidence" value="ECO:0007669"/>
    <property type="project" value="InterPro"/>
</dbReference>
<feature type="region of interest" description="Disordered" evidence="3">
    <location>
        <begin position="175"/>
        <end position="209"/>
    </location>
</feature>
<feature type="chain" id="PRO_5041935569" description="Formin-like protein" evidence="5">
    <location>
        <begin position="23"/>
        <end position="820"/>
    </location>
</feature>
<evidence type="ECO:0000313" key="7">
    <source>
        <dbReference type="EMBL" id="KAH6756399.1"/>
    </source>
</evidence>
<feature type="compositionally biased region" description="Basic and acidic residues" evidence="3">
    <location>
        <begin position="175"/>
        <end position="193"/>
    </location>
</feature>
<organism evidence="7 8">
    <name type="scientific">Perilla frutescens var. hirtella</name>
    <name type="common">Perilla citriodora</name>
    <name type="synonym">Perilla setoyensis</name>
    <dbReference type="NCBI Taxonomy" id="608512"/>
    <lineage>
        <taxon>Eukaryota</taxon>
        <taxon>Viridiplantae</taxon>
        <taxon>Streptophyta</taxon>
        <taxon>Embryophyta</taxon>
        <taxon>Tracheophyta</taxon>
        <taxon>Spermatophyta</taxon>
        <taxon>Magnoliopsida</taxon>
        <taxon>eudicotyledons</taxon>
        <taxon>Gunneridae</taxon>
        <taxon>Pentapetalae</taxon>
        <taxon>asterids</taxon>
        <taxon>lamiids</taxon>
        <taxon>Lamiales</taxon>
        <taxon>Lamiaceae</taxon>
        <taxon>Nepetoideae</taxon>
        <taxon>Elsholtzieae</taxon>
        <taxon>Perilla</taxon>
    </lineage>
</organism>
<evidence type="ECO:0000256" key="5">
    <source>
        <dbReference type="SAM" id="SignalP"/>
    </source>
</evidence>
<feature type="compositionally biased region" description="Basic and acidic residues" evidence="3">
    <location>
        <begin position="348"/>
        <end position="360"/>
    </location>
</feature>
<evidence type="ECO:0000259" key="6">
    <source>
        <dbReference type="PROSITE" id="PS51444"/>
    </source>
</evidence>
<keyword evidence="4" id="KW-0812">Transmembrane</keyword>
<reference evidence="7 8" key="1">
    <citation type="journal article" date="2021" name="Nat. Commun.">
        <title>Incipient diploidization of the medicinal plant Perilla within 10,000 years.</title>
        <authorList>
            <person name="Zhang Y."/>
            <person name="Shen Q."/>
            <person name="Leng L."/>
            <person name="Zhang D."/>
            <person name="Chen S."/>
            <person name="Shi Y."/>
            <person name="Ning Z."/>
            <person name="Chen S."/>
        </authorList>
    </citation>
    <scope>NUCLEOTIDE SEQUENCE [LARGE SCALE GENOMIC DNA]</scope>
    <source>
        <strain evidence="8">cv. PC099</strain>
    </source>
</reference>
<dbReference type="SUPFAM" id="SSF101447">
    <property type="entry name" value="Formin homology 2 domain (FH2 domain)"/>
    <property type="match status" value="1"/>
</dbReference>
<keyword evidence="4" id="KW-0472">Membrane</keyword>
<feature type="region of interest" description="Disordered" evidence="3">
    <location>
        <begin position="45"/>
        <end position="72"/>
    </location>
</feature>
<dbReference type="InterPro" id="IPR042201">
    <property type="entry name" value="FH2_Formin_sf"/>
</dbReference>
<comment type="caution">
    <text evidence="7">The sequence shown here is derived from an EMBL/GenBank/DDBJ whole genome shotgun (WGS) entry which is preliminary data.</text>
</comment>
<dbReference type="EMBL" id="SDAM02029559">
    <property type="protein sequence ID" value="KAH6756399.1"/>
    <property type="molecule type" value="Genomic_DNA"/>
</dbReference>
<dbReference type="PANTHER" id="PTHR23213">
    <property type="entry name" value="FORMIN-RELATED"/>
    <property type="match status" value="1"/>
</dbReference>
<feature type="compositionally biased region" description="Polar residues" evidence="3">
    <location>
        <begin position="338"/>
        <end position="347"/>
    </location>
</feature>
<dbReference type="InterPro" id="IPR027643">
    <property type="entry name" value="Formin-like_plant"/>
</dbReference>
<dbReference type="Gene3D" id="1.20.58.2220">
    <property type="entry name" value="Formin, FH2 domain"/>
    <property type="match status" value="1"/>
</dbReference>
<feature type="compositionally biased region" description="Polar residues" evidence="3">
    <location>
        <begin position="610"/>
        <end position="627"/>
    </location>
</feature>
<feature type="domain" description="FH2" evidence="6">
    <location>
        <begin position="344"/>
        <end position="785"/>
    </location>
</feature>
<proteinExistence type="inferred from homology"/>
<evidence type="ECO:0000256" key="2">
    <source>
        <dbReference type="RuleBase" id="RU361260"/>
    </source>
</evidence>